<accession>U2MD16</accession>
<reference evidence="3 4" key="1">
    <citation type="submission" date="2013-07" db="EMBL/GenBank/DDBJ databases">
        <authorList>
            <person name="Weinstock G."/>
            <person name="Sodergren E."/>
            <person name="Wylie T."/>
            <person name="Fulton L."/>
            <person name="Fulton R."/>
            <person name="Fronick C."/>
            <person name="O'Laughlin M."/>
            <person name="Godfrey J."/>
            <person name="Miner T."/>
            <person name="Herter B."/>
            <person name="Appelbaum E."/>
            <person name="Cordes M."/>
            <person name="Lek S."/>
            <person name="Wollam A."/>
            <person name="Pepin K.H."/>
            <person name="Palsikar V.B."/>
            <person name="Mitreva M."/>
            <person name="Wilson R.K."/>
        </authorList>
    </citation>
    <scope>NUCLEOTIDE SEQUENCE [LARGE SCALE GENOMIC DNA]</scope>
    <source>
        <strain evidence="3 4">ATCC 27760</strain>
    </source>
</reference>
<dbReference type="Proteomes" id="UP000016662">
    <property type="component" value="Unassembled WGS sequence"/>
</dbReference>
<dbReference type="RefSeq" id="WP_021681875.1">
    <property type="nucleotide sequence ID" value="NZ_KI260389.1"/>
</dbReference>
<keyword evidence="4" id="KW-1185">Reference proteome</keyword>
<protein>
    <submittedName>
        <fullName evidence="3">General stress protein 13 domain protein</fullName>
    </submittedName>
</protein>
<dbReference type="STRING" id="411473.RUMCAL_00270"/>
<dbReference type="HOGENOM" id="CLU_2025048_0_0_9"/>
<dbReference type="Gene3D" id="2.40.50.140">
    <property type="entry name" value="Nucleic acid-binding proteins"/>
    <property type="match status" value="1"/>
</dbReference>
<dbReference type="SUPFAM" id="SSF50249">
    <property type="entry name" value="Nucleic acid-binding proteins"/>
    <property type="match status" value="1"/>
</dbReference>
<evidence type="ECO:0000256" key="1">
    <source>
        <dbReference type="SAM" id="MobiDB-lite"/>
    </source>
</evidence>
<dbReference type="EMBL" id="AWVF01000031">
    <property type="protein sequence ID" value="ERJ97198.1"/>
    <property type="molecule type" value="Genomic_DNA"/>
</dbReference>
<dbReference type="GO" id="GO:0003676">
    <property type="term" value="F:nucleic acid binding"/>
    <property type="evidence" value="ECO:0007669"/>
    <property type="project" value="InterPro"/>
</dbReference>
<comment type="caution">
    <text evidence="3">The sequence shown here is derived from an EMBL/GenBank/DDBJ whole genome shotgun (WGS) entry which is preliminary data.</text>
</comment>
<sequence>MLKLGNCYNVTVAKIMDKGAIVSVEGENETQFIHISKLSSGYVRAVEDVVSIGTTYKAKCVMNTKLNKLELMMLPKTINPMSSRQKSQSKTMSDLDKMIKAAQNAFSDKQKSADSRMKRRRR</sequence>
<evidence type="ECO:0000313" key="4">
    <source>
        <dbReference type="Proteomes" id="UP000016662"/>
    </source>
</evidence>
<dbReference type="InterPro" id="IPR003029">
    <property type="entry name" value="S1_domain"/>
</dbReference>
<dbReference type="InterPro" id="IPR012340">
    <property type="entry name" value="NA-bd_OB-fold"/>
</dbReference>
<evidence type="ECO:0000313" key="3">
    <source>
        <dbReference type="EMBL" id="ERJ97198.1"/>
    </source>
</evidence>
<feature type="region of interest" description="Disordered" evidence="1">
    <location>
        <begin position="102"/>
        <end position="122"/>
    </location>
</feature>
<dbReference type="OrthoDB" id="9810507at2"/>
<dbReference type="PROSITE" id="PS50126">
    <property type="entry name" value="S1"/>
    <property type="match status" value="1"/>
</dbReference>
<feature type="domain" description="S1 motif" evidence="2">
    <location>
        <begin position="5"/>
        <end position="74"/>
    </location>
</feature>
<dbReference type="Pfam" id="PF00575">
    <property type="entry name" value="S1"/>
    <property type="match status" value="1"/>
</dbReference>
<proteinExistence type="predicted"/>
<dbReference type="AlphaFoldDB" id="U2MD16"/>
<evidence type="ECO:0000259" key="2">
    <source>
        <dbReference type="PROSITE" id="PS50126"/>
    </source>
</evidence>
<organism evidence="3 4">
    <name type="scientific">Ruminococcus callidus ATCC 27760</name>
    <dbReference type="NCBI Taxonomy" id="411473"/>
    <lineage>
        <taxon>Bacteria</taxon>
        <taxon>Bacillati</taxon>
        <taxon>Bacillota</taxon>
        <taxon>Clostridia</taxon>
        <taxon>Eubacteriales</taxon>
        <taxon>Oscillospiraceae</taxon>
        <taxon>Ruminococcus</taxon>
    </lineage>
</organism>
<gene>
    <name evidence="3" type="ORF">RUMCAL_00270</name>
</gene>
<name>U2MD16_9FIRM</name>